<evidence type="ECO:0000313" key="2">
    <source>
        <dbReference type="EnsemblPlants" id="TuG1812G0400001254.01.T01"/>
    </source>
</evidence>
<reference evidence="3" key="1">
    <citation type="journal article" date="2013" name="Nature">
        <title>Draft genome of the wheat A-genome progenitor Triticum urartu.</title>
        <authorList>
            <person name="Ling H.Q."/>
            <person name="Zhao S."/>
            <person name="Liu D."/>
            <person name="Wang J."/>
            <person name="Sun H."/>
            <person name="Zhang C."/>
            <person name="Fan H."/>
            <person name="Li D."/>
            <person name="Dong L."/>
            <person name="Tao Y."/>
            <person name="Gao C."/>
            <person name="Wu H."/>
            <person name="Li Y."/>
            <person name="Cui Y."/>
            <person name="Guo X."/>
            <person name="Zheng S."/>
            <person name="Wang B."/>
            <person name="Yu K."/>
            <person name="Liang Q."/>
            <person name="Yang W."/>
            <person name="Lou X."/>
            <person name="Chen J."/>
            <person name="Feng M."/>
            <person name="Jian J."/>
            <person name="Zhang X."/>
            <person name="Luo G."/>
            <person name="Jiang Y."/>
            <person name="Liu J."/>
            <person name="Wang Z."/>
            <person name="Sha Y."/>
            <person name="Zhang B."/>
            <person name="Wu H."/>
            <person name="Tang D."/>
            <person name="Shen Q."/>
            <person name="Xue P."/>
            <person name="Zou S."/>
            <person name="Wang X."/>
            <person name="Liu X."/>
            <person name="Wang F."/>
            <person name="Yang Y."/>
            <person name="An X."/>
            <person name="Dong Z."/>
            <person name="Zhang K."/>
            <person name="Zhang X."/>
            <person name="Luo M.C."/>
            <person name="Dvorak J."/>
            <person name="Tong Y."/>
            <person name="Wang J."/>
            <person name="Yang H."/>
            <person name="Li Z."/>
            <person name="Wang D."/>
            <person name="Zhang A."/>
            <person name="Wang J."/>
        </authorList>
    </citation>
    <scope>NUCLEOTIDE SEQUENCE</scope>
    <source>
        <strain evidence="3">cv. G1812</strain>
    </source>
</reference>
<organism evidence="2 3">
    <name type="scientific">Triticum urartu</name>
    <name type="common">Red wild einkorn</name>
    <name type="synonym">Crithodium urartu</name>
    <dbReference type="NCBI Taxonomy" id="4572"/>
    <lineage>
        <taxon>Eukaryota</taxon>
        <taxon>Viridiplantae</taxon>
        <taxon>Streptophyta</taxon>
        <taxon>Embryophyta</taxon>
        <taxon>Tracheophyta</taxon>
        <taxon>Spermatophyta</taxon>
        <taxon>Magnoliopsida</taxon>
        <taxon>Liliopsida</taxon>
        <taxon>Poales</taxon>
        <taxon>Poaceae</taxon>
        <taxon>BOP clade</taxon>
        <taxon>Pooideae</taxon>
        <taxon>Triticodae</taxon>
        <taxon>Triticeae</taxon>
        <taxon>Triticinae</taxon>
        <taxon>Triticum</taxon>
    </lineage>
</organism>
<name>A0A8R7U747_TRIUA</name>
<accession>A0A8R7U747</accession>
<proteinExistence type="predicted"/>
<dbReference type="Proteomes" id="UP000015106">
    <property type="component" value="Chromosome 4"/>
</dbReference>
<dbReference type="EnsemblPlants" id="TuG1812G0400001254.01.T01">
    <property type="protein sequence ID" value="TuG1812G0400001254.01.T01"/>
    <property type="gene ID" value="TuG1812G0400001254.01"/>
</dbReference>
<sequence>MNAASSRSPPSYTCTPRRARPRARRREQPEHLSDRRHRDSPGPARPCVPCLLPAKFTAAILFLPDGRFPSASRTSQACPALTLCIDRAR</sequence>
<feature type="compositionally biased region" description="Basic and acidic residues" evidence="1">
    <location>
        <begin position="26"/>
        <end position="40"/>
    </location>
</feature>
<protein>
    <submittedName>
        <fullName evidence="2">Uncharacterized protein</fullName>
    </submittedName>
</protein>
<evidence type="ECO:0000256" key="1">
    <source>
        <dbReference type="SAM" id="MobiDB-lite"/>
    </source>
</evidence>
<feature type="compositionally biased region" description="Polar residues" evidence="1">
    <location>
        <begin position="1"/>
        <end position="14"/>
    </location>
</feature>
<evidence type="ECO:0000313" key="3">
    <source>
        <dbReference type="Proteomes" id="UP000015106"/>
    </source>
</evidence>
<dbReference type="Gramene" id="TuG1812G0400001254.01.T01">
    <property type="protein sequence ID" value="TuG1812G0400001254.01.T01"/>
    <property type="gene ID" value="TuG1812G0400001254.01"/>
</dbReference>
<reference evidence="2" key="3">
    <citation type="submission" date="2022-06" db="UniProtKB">
        <authorList>
            <consortium name="EnsemblPlants"/>
        </authorList>
    </citation>
    <scope>IDENTIFICATION</scope>
</reference>
<reference evidence="2" key="2">
    <citation type="submission" date="2018-03" db="EMBL/GenBank/DDBJ databases">
        <title>The Triticum urartu genome reveals the dynamic nature of wheat genome evolution.</title>
        <authorList>
            <person name="Ling H."/>
            <person name="Ma B."/>
            <person name="Shi X."/>
            <person name="Liu H."/>
            <person name="Dong L."/>
            <person name="Sun H."/>
            <person name="Cao Y."/>
            <person name="Gao Q."/>
            <person name="Zheng S."/>
            <person name="Li Y."/>
            <person name="Yu Y."/>
            <person name="Du H."/>
            <person name="Qi M."/>
            <person name="Li Y."/>
            <person name="Yu H."/>
            <person name="Cui Y."/>
            <person name="Wang N."/>
            <person name="Chen C."/>
            <person name="Wu H."/>
            <person name="Zhao Y."/>
            <person name="Zhang J."/>
            <person name="Li Y."/>
            <person name="Zhou W."/>
            <person name="Zhang B."/>
            <person name="Hu W."/>
            <person name="Eijk M."/>
            <person name="Tang J."/>
            <person name="Witsenboer H."/>
            <person name="Zhao S."/>
            <person name="Li Z."/>
            <person name="Zhang A."/>
            <person name="Wang D."/>
            <person name="Liang C."/>
        </authorList>
    </citation>
    <scope>NUCLEOTIDE SEQUENCE [LARGE SCALE GENOMIC DNA]</scope>
    <source>
        <strain evidence="2">cv. G1812</strain>
    </source>
</reference>
<dbReference type="AlphaFoldDB" id="A0A8R7U747"/>
<keyword evidence="3" id="KW-1185">Reference proteome</keyword>
<feature type="region of interest" description="Disordered" evidence="1">
    <location>
        <begin position="1"/>
        <end position="44"/>
    </location>
</feature>